<name>A0AAV5TA17_9BILA</name>
<sequence>MTITFADYTMYFSEDMTDHYFDDCPNEDAFKEEAKLSMSEKLKRDISDGRQHIRRLKMSDEEFLAVVGIMFYTTEGLDVSEEVTHASQAYKDTILKELHTYYRDELQMNDYAVCLGEILMLLQYYEQRSVGMKEHFEVLRMLNIFTDETLMYRLS</sequence>
<dbReference type="PANTHER" id="PTHR46011">
    <property type="entry name" value="NUCLEAR HORMONE RECEPTOR FAMILY MEMBER NHR-86-RELATED"/>
    <property type="match status" value="1"/>
</dbReference>
<accession>A0AAV5TA17</accession>
<evidence type="ECO:0000256" key="1">
    <source>
        <dbReference type="ARBA" id="ARBA00023015"/>
    </source>
</evidence>
<dbReference type="PANTHER" id="PTHR46011:SF6">
    <property type="entry name" value="HIGH ZINC ACTIVATED NUCLEAR RECEPTOR PROTEIN"/>
    <property type="match status" value="1"/>
</dbReference>
<dbReference type="InterPro" id="IPR000536">
    <property type="entry name" value="Nucl_hrmn_rcpt_lig-bd"/>
</dbReference>
<evidence type="ECO:0000313" key="5">
    <source>
        <dbReference type="EMBL" id="GMS92411.1"/>
    </source>
</evidence>
<dbReference type="PROSITE" id="PS51843">
    <property type="entry name" value="NR_LBD"/>
    <property type="match status" value="1"/>
</dbReference>
<keyword evidence="3" id="KW-0675">Receptor</keyword>
<feature type="domain" description="NR LBD" evidence="4">
    <location>
        <begin position="1"/>
        <end position="155"/>
    </location>
</feature>
<dbReference type="InterPro" id="IPR035500">
    <property type="entry name" value="NHR-like_dom_sf"/>
</dbReference>
<keyword evidence="2" id="KW-0804">Transcription</keyword>
<dbReference type="Proteomes" id="UP001432027">
    <property type="component" value="Unassembled WGS sequence"/>
</dbReference>
<evidence type="ECO:0000259" key="4">
    <source>
        <dbReference type="PROSITE" id="PS51843"/>
    </source>
</evidence>
<gene>
    <name evidence="5" type="ORF">PENTCL1PPCAC_14586</name>
</gene>
<reference evidence="5" key="1">
    <citation type="submission" date="2023-10" db="EMBL/GenBank/DDBJ databases">
        <title>Genome assembly of Pristionchus species.</title>
        <authorList>
            <person name="Yoshida K."/>
            <person name="Sommer R.J."/>
        </authorList>
    </citation>
    <scope>NUCLEOTIDE SEQUENCE</scope>
    <source>
        <strain evidence="5">RS0144</strain>
    </source>
</reference>
<dbReference type="EMBL" id="BTSX01000004">
    <property type="protein sequence ID" value="GMS92411.1"/>
    <property type="molecule type" value="Genomic_DNA"/>
</dbReference>
<dbReference type="GO" id="GO:0005634">
    <property type="term" value="C:nucleus"/>
    <property type="evidence" value="ECO:0007669"/>
    <property type="project" value="TreeGrafter"/>
</dbReference>
<keyword evidence="6" id="KW-1185">Reference proteome</keyword>
<dbReference type="Gene3D" id="1.10.565.10">
    <property type="entry name" value="Retinoid X Receptor"/>
    <property type="match status" value="1"/>
</dbReference>
<comment type="caution">
    <text evidence="5">The sequence shown here is derived from an EMBL/GenBank/DDBJ whole genome shotgun (WGS) entry which is preliminary data.</text>
</comment>
<dbReference type="SUPFAM" id="SSF48508">
    <property type="entry name" value="Nuclear receptor ligand-binding domain"/>
    <property type="match status" value="1"/>
</dbReference>
<feature type="non-terminal residue" evidence="5">
    <location>
        <position position="155"/>
    </location>
</feature>
<dbReference type="AlphaFoldDB" id="A0AAV5TA17"/>
<proteinExistence type="predicted"/>
<evidence type="ECO:0000256" key="3">
    <source>
        <dbReference type="ARBA" id="ARBA00023170"/>
    </source>
</evidence>
<protein>
    <recommendedName>
        <fullName evidence="4">NR LBD domain-containing protein</fullName>
    </recommendedName>
</protein>
<dbReference type="GO" id="GO:0003700">
    <property type="term" value="F:DNA-binding transcription factor activity"/>
    <property type="evidence" value="ECO:0007669"/>
    <property type="project" value="TreeGrafter"/>
</dbReference>
<organism evidence="5 6">
    <name type="scientific">Pristionchus entomophagus</name>
    <dbReference type="NCBI Taxonomy" id="358040"/>
    <lineage>
        <taxon>Eukaryota</taxon>
        <taxon>Metazoa</taxon>
        <taxon>Ecdysozoa</taxon>
        <taxon>Nematoda</taxon>
        <taxon>Chromadorea</taxon>
        <taxon>Rhabditida</taxon>
        <taxon>Rhabditina</taxon>
        <taxon>Diplogasteromorpha</taxon>
        <taxon>Diplogasteroidea</taxon>
        <taxon>Neodiplogasteridae</taxon>
        <taxon>Pristionchus</taxon>
    </lineage>
</organism>
<dbReference type="Pfam" id="PF00104">
    <property type="entry name" value="Hormone_recep"/>
    <property type="match status" value="1"/>
</dbReference>
<evidence type="ECO:0000256" key="2">
    <source>
        <dbReference type="ARBA" id="ARBA00023163"/>
    </source>
</evidence>
<keyword evidence="1" id="KW-0805">Transcription regulation</keyword>
<evidence type="ECO:0000313" key="6">
    <source>
        <dbReference type="Proteomes" id="UP001432027"/>
    </source>
</evidence>